<reference evidence="1" key="2">
    <citation type="journal article" date="2015" name="Genome Announc.">
        <title>Draft Genome Sequence of Filamentous Marine Cyanobacterium Lyngbya confervoides Strain BDU141951.</title>
        <authorList>
            <person name="Chandrababunaidu M.M."/>
            <person name="Sen D."/>
            <person name="Tripathy S."/>
        </authorList>
    </citation>
    <scope>NUCLEOTIDE SEQUENCE</scope>
    <source>
        <strain evidence="1">BDU141951</strain>
    </source>
</reference>
<name>A0A0C1YDY5_9CYAN</name>
<dbReference type="InterPro" id="IPR024524">
    <property type="entry name" value="DUF3800"/>
</dbReference>
<gene>
    <name evidence="1" type="ORF">QQ91_001960</name>
</gene>
<accession>A0A0C1YDY5</accession>
<protein>
    <submittedName>
        <fullName evidence="1">DUF3800 domain-containing protein</fullName>
    </submittedName>
</protein>
<organism evidence="1">
    <name type="scientific">Lyngbya confervoides BDU141951</name>
    <dbReference type="NCBI Taxonomy" id="1574623"/>
    <lineage>
        <taxon>Bacteria</taxon>
        <taxon>Bacillati</taxon>
        <taxon>Cyanobacteriota</taxon>
        <taxon>Cyanophyceae</taxon>
        <taxon>Oscillatoriophycideae</taxon>
        <taxon>Oscillatoriales</taxon>
        <taxon>Microcoleaceae</taxon>
        <taxon>Lyngbya</taxon>
    </lineage>
</organism>
<sequence>MPEDIKFRHYFVDEAGDLSFFNKKGRIIVGQPGASKFFMVGVAQIADPETVTWELNALRAQLMTHPRYKGIPSMQPEAKKTAIAFHAKDDYAEIREQVFELIQALDVKVFVAIRSKVEMAEAAKANFKNLGKKLQQNAIYDDLIKRLFKNLLHKADVVQIAIARRGKEAREDALEQAINQAQENFEAKWKISSSSSILIEPAYPSQVAGLQVVDYYLWALQRLYEREEDQFFKPLAHKYRLIMDLDDKRNKGYGEWYSDRNPLTLEKLRGARSK</sequence>
<comment type="caution">
    <text evidence="1">The sequence shown here is derived from an EMBL/GenBank/DDBJ whole genome shotgun (WGS) entry which is preliminary data.</text>
</comment>
<reference evidence="1" key="1">
    <citation type="submission" date="2014-11" db="EMBL/GenBank/DDBJ databases">
        <authorList>
            <person name="Malar M.C."/>
            <person name="Sen D."/>
            <person name="Tripathy S."/>
        </authorList>
    </citation>
    <scope>NUCLEOTIDE SEQUENCE</scope>
    <source>
        <strain evidence="1">BDU141951</strain>
    </source>
</reference>
<evidence type="ECO:0000313" key="1">
    <source>
        <dbReference type="EMBL" id="NEV65876.1"/>
    </source>
</evidence>
<dbReference type="AlphaFoldDB" id="A0A0C1YDY5"/>
<dbReference type="EMBL" id="JTHE02000002">
    <property type="protein sequence ID" value="NEV65876.1"/>
    <property type="molecule type" value="Genomic_DNA"/>
</dbReference>
<dbReference type="Pfam" id="PF12686">
    <property type="entry name" value="DUF3800"/>
    <property type="match status" value="1"/>
</dbReference>
<reference evidence="1" key="3">
    <citation type="submission" date="2020-02" db="EMBL/GenBank/DDBJ databases">
        <authorList>
            <person name="Sarangi A.N."/>
            <person name="Ghosh S."/>
            <person name="Mukherjee M."/>
            <person name="Tripathy S."/>
        </authorList>
    </citation>
    <scope>NUCLEOTIDE SEQUENCE</scope>
    <source>
        <strain evidence="1">BDU141951</strain>
    </source>
</reference>
<proteinExistence type="predicted"/>